<dbReference type="SUPFAM" id="SSF52540">
    <property type="entry name" value="P-loop containing nucleoside triphosphate hydrolases"/>
    <property type="match status" value="1"/>
</dbReference>
<evidence type="ECO:0000313" key="1">
    <source>
        <dbReference type="EMBL" id="GAA3705271.1"/>
    </source>
</evidence>
<proteinExistence type="predicted"/>
<dbReference type="RefSeq" id="WP_344891649.1">
    <property type="nucleotide sequence ID" value="NZ_BAAAZP010000187.1"/>
</dbReference>
<evidence type="ECO:0000313" key="2">
    <source>
        <dbReference type="Proteomes" id="UP001500902"/>
    </source>
</evidence>
<keyword evidence="2" id="KW-1185">Reference proteome</keyword>
<gene>
    <name evidence="1" type="ORF">GCM10022224_083310</name>
</gene>
<dbReference type="EMBL" id="BAAAZP010000187">
    <property type="protein sequence ID" value="GAA3705271.1"/>
    <property type="molecule type" value="Genomic_DNA"/>
</dbReference>
<reference evidence="2" key="1">
    <citation type="journal article" date="2019" name="Int. J. Syst. Evol. Microbiol.">
        <title>The Global Catalogue of Microorganisms (GCM) 10K type strain sequencing project: providing services to taxonomists for standard genome sequencing and annotation.</title>
        <authorList>
            <consortium name="The Broad Institute Genomics Platform"/>
            <consortium name="The Broad Institute Genome Sequencing Center for Infectious Disease"/>
            <person name="Wu L."/>
            <person name="Ma J."/>
        </authorList>
    </citation>
    <scope>NUCLEOTIDE SEQUENCE [LARGE SCALE GENOMIC DNA]</scope>
    <source>
        <strain evidence="2">JCM 16904</strain>
    </source>
</reference>
<dbReference type="Gene3D" id="3.40.50.300">
    <property type="entry name" value="P-loop containing nucleotide triphosphate hydrolases"/>
    <property type="match status" value="1"/>
</dbReference>
<dbReference type="InterPro" id="IPR027417">
    <property type="entry name" value="P-loop_NTPase"/>
</dbReference>
<comment type="caution">
    <text evidence="1">The sequence shown here is derived from an EMBL/GenBank/DDBJ whole genome shotgun (WGS) entry which is preliminary data.</text>
</comment>
<name>A0ABP7DGA1_9ACTN</name>
<organism evidence="1 2">
    <name type="scientific">Nonomuraea antimicrobica</name>
    <dbReference type="NCBI Taxonomy" id="561173"/>
    <lineage>
        <taxon>Bacteria</taxon>
        <taxon>Bacillati</taxon>
        <taxon>Actinomycetota</taxon>
        <taxon>Actinomycetes</taxon>
        <taxon>Streptosporangiales</taxon>
        <taxon>Streptosporangiaceae</taxon>
        <taxon>Nonomuraea</taxon>
    </lineage>
</organism>
<accession>A0ABP7DGA1</accession>
<dbReference type="Proteomes" id="UP001500902">
    <property type="component" value="Unassembled WGS sequence"/>
</dbReference>
<protein>
    <submittedName>
        <fullName evidence="1">Uncharacterized protein</fullName>
    </submittedName>
</protein>
<sequence>MILRIDDLVKHYGPVRAVDGLSLEIGQGEVLGLVGESAAASRPSASACCA</sequence>